<accession>A0A6M9Z4H1</accession>
<proteinExistence type="predicted"/>
<gene>
    <name evidence="1" type="primary">35</name>
    <name evidence="1" type="ORF">SEA_IGNACIO_35</name>
</gene>
<evidence type="ECO:0000313" key="2">
    <source>
        <dbReference type="Proteomes" id="UP000509653"/>
    </source>
</evidence>
<dbReference type="EMBL" id="MT451980">
    <property type="protein sequence ID" value="QKN87562.1"/>
    <property type="molecule type" value="Genomic_DNA"/>
</dbReference>
<name>A0A6M9Z4H1_9CAUD</name>
<dbReference type="GeneID" id="80025907"/>
<sequence length="124" mass="13399">MLRPTLTADGTAVRLPVRDQLLAPLLDDLATAYAEDPSLLGTLLRAHAESVRRLDQAVADDAMPDYERAMRAAGADATREVLLDELPTECQTDPRLSPDAAITVAGRITRLAGHIRHTPKGPRP</sequence>
<organism evidence="1 2">
    <name type="scientific">Streptomyces phage Ignacio</name>
    <dbReference type="NCBI Taxonomy" id="2736272"/>
    <lineage>
        <taxon>Viruses</taxon>
        <taxon>Duplodnaviria</taxon>
        <taxon>Heunggongvirae</taxon>
        <taxon>Uroviricota</taxon>
        <taxon>Caudoviricetes</taxon>
        <taxon>Ignaciovirus</taxon>
        <taxon>Ignaciovirus ignacio</taxon>
    </lineage>
</organism>
<protein>
    <submittedName>
        <fullName evidence="1">Uncharacterized protein</fullName>
    </submittedName>
</protein>
<dbReference type="Proteomes" id="UP000509653">
    <property type="component" value="Segment"/>
</dbReference>
<evidence type="ECO:0000313" key="1">
    <source>
        <dbReference type="EMBL" id="QKN87562.1"/>
    </source>
</evidence>
<reference evidence="1 2" key="1">
    <citation type="submission" date="2020-05" db="EMBL/GenBank/DDBJ databases">
        <authorList>
            <person name="Coronado A."/>
            <person name="Gutierrez-Langa M.A."/>
            <person name="Hernandez Olmos D."/>
            <person name="Menchaca C."/>
            <person name="Layton S.R."/>
            <person name="Hughes L.E."/>
            <person name="Garlena R.A."/>
            <person name="Russell D.A."/>
            <person name="Pope W.H."/>
            <person name="Jacobs-Sera D."/>
            <person name="Hatfull G.F."/>
        </authorList>
    </citation>
    <scope>NUCLEOTIDE SEQUENCE [LARGE SCALE GENOMIC DNA]</scope>
</reference>
<dbReference type="RefSeq" id="YP_010756155.1">
    <property type="nucleotide sequence ID" value="NC_073483.1"/>
</dbReference>
<keyword evidence="2" id="KW-1185">Reference proteome</keyword>
<dbReference type="KEGG" id="vg:80025907"/>